<protein>
    <submittedName>
        <fullName evidence="3">HD domain-containing protein</fullName>
    </submittedName>
</protein>
<dbReference type="SMART" id="SM00471">
    <property type="entry name" value="HDc"/>
    <property type="match status" value="2"/>
</dbReference>
<name>A0A953J484_9BACT</name>
<comment type="caution">
    <text evidence="3">The sequence shown here is derived from an EMBL/GenBank/DDBJ whole genome shotgun (WGS) entry which is preliminary data.</text>
</comment>
<dbReference type="EMBL" id="JAIOIV010000028">
    <property type="protein sequence ID" value="MBZ0155273.1"/>
    <property type="molecule type" value="Genomic_DNA"/>
</dbReference>
<dbReference type="Pfam" id="PF01966">
    <property type="entry name" value="HD"/>
    <property type="match status" value="1"/>
</dbReference>
<dbReference type="CDD" id="cd00077">
    <property type="entry name" value="HDc"/>
    <property type="match status" value="2"/>
</dbReference>
<dbReference type="Pfam" id="PF13487">
    <property type="entry name" value="HD_5"/>
    <property type="match status" value="1"/>
</dbReference>
<feature type="domain" description="HD-GYP" evidence="2">
    <location>
        <begin position="5"/>
        <end position="193"/>
    </location>
</feature>
<reference evidence="3" key="2">
    <citation type="submission" date="2021-08" db="EMBL/GenBank/DDBJ databases">
        <authorList>
            <person name="Dalcin Martins P."/>
        </authorList>
    </citation>
    <scope>NUCLEOTIDE SEQUENCE</scope>
    <source>
        <strain evidence="3">MAG_39</strain>
    </source>
</reference>
<evidence type="ECO:0000313" key="3">
    <source>
        <dbReference type="EMBL" id="MBZ0155273.1"/>
    </source>
</evidence>
<accession>A0A953J484</accession>
<evidence type="ECO:0000259" key="2">
    <source>
        <dbReference type="PROSITE" id="PS51832"/>
    </source>
</evidence>
<feature type="domain" description="HD" evidence="1">
    <location>
        <begin position="27"/>
        <end position="143"/>
    </location>
</feature>
<proteinExistence type="predicted"/>
<dbReference type="SUPFAM" id="SSF109604">
    <property type="entry name" value="HD-domain/PDEase-like"/>
    <property type="match status" value="2"/>
</dbReference>
<organism evidence="3 4">
    <name type="scientific">Candidatus Nitrobium versatile</name>
    <dbReference type="NCBI Taxonomy" id="2884831"/>
    <lineage>
        <taxon>Bacteria</taxon>
        <taxon>Pseudomonadati</taxon>
        <taxon>Nitrospirota</taxon>
        <taxon>Nitrospiria</taxon>
        <taxon>Nitrospirales</taxon>
        <taxon>Nitrospiraceae</taxon>
        <taxon>Candidatus Nitrobium</taxon>
    </lineage>
</organism>
<dbReference type="Gene3D" id="1.10.3210.10">
    <property type="entry name" value="Hypothetical protein af1432"/>
    <property type="match status" value="2"/>
</dbReference>
<gene>
    <name evidence="3" type="ORF">K8I29_03550</name>
</gene>
<evidence type="ECO:0000259" key="1">
    <source>
        <dbReference type="PROSITE" id="PS51831"/>
    </source>
</evidence>
<dbReference type="PANTHER" id="PTHR43155">
    <property type="entry name" value="CYCLIC DI-GMP PHOSPHODIESTERASE PA4108-RELATED"/>
    <property type="match status" value="1"/>
</dbReference>
<reference evidence="3" key="1">
    <citation type="journal article" date="2021" name="bioRxiv">
        <title>Unraveling nitrogen, sulfur and carbon metabolic pathways and microbial community transcriptional responses to substrate deprivation and toxicity stresses in a bioreactor mimicking anoxic brackish coastal sediment conditions.</title>
        <authorList>
            <person name="Martins P.D."/>
            <person name="Echeveste M.J."/>
            <person name="Arshad A."/>
            <person name="Kurth J."/>
            <person name="Ouboter H."/>
            <person name="Jetten M.S.M."/>
            <person name="Welte C.U."/>
        </authorList>
    </citation>
    <scope>NUCLEOTIDE SEQUENCE</scope>
    <source>
        <strain evidence="3">MAG_39</strain>
    </source>
</reference>
<dbReference type="PROSITE" id="PS51831">
    <property type="entry name" value="HD"/>
    <property type="match status" value="1"/>
</dbReference>
<feature type="domain" description="HD-GYP" evidence="2">
    <location>
        <begin position="211"/>
        <end position="407"/>
    </location>
</feature>
<dbReference type="Proteomes" id="UP000705867">
    <property type="component" value="Unassembled WGS sequence"/>
</dbReference>
<dbReference type="AlphaFoldDB" id="A0A953J484"/>
<dbReference type="PROSITE" id="PS51832">
    <property type="entry name" value="HD_GYP"/>
    <property type="match status" value="2"/>
</dbReference>
<dbReference type="InterPro" id="IPR003607">
    <property type="entry name" value="HD/PDEase_dom"/>
</dbReference>
<dbReference type="InterPro" id="IPR006674">
    <property type="entry name" value="HD_domain"/>
</dbReference>
<sequence length="421" mass="47008">MLENLKVRLSDLILAFSRVLDFVSPQVANHHLRVAIIASEIAQSFGVSRQESSDIFLAATIHDIGVFSVREKFEALEFEMANPHLHAERGYLLVKDYNRFSRAASLIRHHHTPWASGEGCTSNGEEVPIGAHVLHLADRIEVLIYKNMEILSQKKHIVSAIRCHSGKMFMPELVEAFEDLAVRESFWFDAISPEIPQIISDRGRLPDHELDITELLNISRIFSNIIDYRSSFTAVHSTGVSAVSSMLAQMVGFSDSECVMMTVAGYLHDIGKLAIPPEILDKPGKLTEEEFNIIKSHVYHSYRILEGVAGIETINTWGSLHHERIDGTGYPFHLKGSRLPIGSRIMAVADVFTAITEDRPYRKGMAGEHALKVIQGMAQNNALDHSIVGMASTYFGHLNDVRIEAQRKAGEGYQSIKQLLS</sequence>
<dbReference type="InterPro" id="IPR037522">
    <property type="entry name" value="HD_GYP_dom"/>
</dbReference>
<evidence type="ECO:0000313" key="4">
    <source>
        <dbReference type="Proteomes" id="UP000705867"/>
    </source>
</evidence>
<dbReference type="PANTHER" id="PTHR43155:SF1">
    <property type="entry name" value="3'3'-CGAMP-SPECIFIC PHOSPHODIESTERASE 1"/>
    <property type="match status" value="1"/>
</dbReference>